<feature type="region of interest" description="Disordered" evidence="3">
    <location>
        <begin position="516"/>
        <end position="708"/>
    </location>
</feature>
<feature type="compositionally biased region" description="Pro residues" evidence="3">
    <location>
        <begin position="284"/>
        <end position="301"/>
    </location>
</feature>
<gene>
    <name evidence="5" type="ORF">SPHA_27035</name>
</gene>
<feature type="domain" description="PWWP" evidence="4">
    <location>
        <begin position="735"/>
        <end position="795"/>
    </location>
</feature>
<evidence type="ECO:0000256" key="1">
    <source>
        <dbReference type="ARBA" id="ARBA00023015"/>
    </source>
</evidence>
<dbReference type="Proteomes" id="UP000597762">
    <property type="component" value="Unassembled WGS sequence"/>
</dbReference>
<feature type="compositionally biased region" description="Basic and acidic residues" evidence="3">
    <location>
        <begin position="523"/>
        <end position="534"/>
    </location>
</feature>
<dbReference type="SMART" id="SM00293">
    <property type="entry name" value="PWWP"/>
    <property type="match status" value="1"/>
</dbReference>
<feature type="compositionally biased region" description="Low complexity" evidence="3">
    <location>
        <begin position="154"/>
        <end position="184"/>
    </location>
</feature>
<evidence type="ECO:0000313" key="5">
    <source>
        <dbReference type="EMBL" id="CAE1250289.1"/>
    </source>
</evidence>
<feature type="compositionally biased region" description="Basic residues" evidence="3">
    <location>
        <begin position="562"/>
        <end position="576"/>
    </location>
</feature>
<evidence type="ECO:0000256" key="3">
    <source>
        <dbReference type="SAM" id="MobiDB-lite"/>
    </source>
</evidence>
<protein>
    <submittedName>
        <fullName evidence="5">PWWP domain-containing protein 2A</fullName>
    </submittedName>
</protein>
<keyword evidence="2" id="KW-0804">Transcription</keyword>
<sequence>MADGRRGQHQAICKGQKLPVFIEEAIEDVLIVCLEAGAKKYRGVLVDSDKRNLPHGVCFPFKNDSKDDSSDNKSDINSVDGVVKSGEQNVQLSAAALRHTYNQDFSQFGEKVVALTKRTYTRHFKDKTVRSIRLRPRQTLCSKCKSACHDNADPTSSSISKTPFSSLNNSSSSYSSSSSNSLPSRISHPVPTPPPPPPPPPFPSPTTLPLTTRNNLNTRNHSLIHNTRSRSPPVTRNRQQQQQLQQQVPPSSSVVNRYCQPPPSPKTPRYEHPPPSPKTSRYNQPPPSPKPARYNHPPPSPKQHTHGGNQPPPSPRATRYNQPPPSPRSPYYNQPPPSPKNPRYNQPPPSPKPSRYNQPPPSPKPLRYNQPPPSPKPPHYNQPPMSPRGNSRYSLPPPSSPKPPRFNQPPPSPKPPRFNQPPPSPRHLSSPITLPLPQPQVQLEPLKLGEHPETRSESRKRKGSVTEEYVPTTNDNKTNISLKSEGLTVVKSSPIIKISVGEGTVLKIPPRLHSEVVDTDQSSDEKLENKDYTTHKRLKKALKKAKEKLKRVDSENGDKISSGHHRKHKRKHKHKHACADIDRNLPALAVEKANKEENDSETDAADPEMNDHQRPRLLYTWRRNSGLSRVESETSGNNALSAGDLKNDEKSPQNPLLDNSLETKSDSSGESTDGFNTNSANGVSDSDSEYGEDYAEKEFPGSRSPAADSLKPLMMKIQTKTVTKVETSEGRIIHVGDIVWGKIQGFPWWPGRVLSITVSTRDNGVVIAQLAHVSWFGSSTMSHMQCVDLYPFLEDFKLRYNKKKRGPYKVAIKQATVAAKSFLGTSNIKVEDIEL</sequence>
<keyword evidence="1" id="KW-0805">Transcription regulation</keyword>
<dbReference type="PROSITE" id="PS50812">
    <property type="entry name" value="PWWP"/>
    <property type="match status" value="1"/>
</dbReference>
<dbReference type="AlphaFoldDB" id="A0A812C215"/>
<dbReference type="GO" id="GO:0005634">
    <property type="term" value="C:nucleus"/>
    <property type="evidence" value="ECO:0007669"/>
    <property type="project" value="TreeGrafter"/>
</dbReference>
<dbReference type="PANTHER" id="PTHR16112">
    <property type="entry name" value="METHYL-CPG BINDING PROTEIN, DROSOPHILA"/>
    <property type="match status" value="1"/>
</dbReference>
<organism evidence="5 6">
    <name type="scientific">Acanthosepion pharaonis</name>
    <name type="common">Pharaoh cuttlefish</name>
    <name type="synonym">Sepia pharaonis</name>
    <dbReference type="NCBI Taxonomy" id="158019"/>
    <lineage>
        <taxon>Eukaryota</taxon>
        <taxon>Metazoa</taxon>
        <taxon>Spiralia</taxon>
        <taxon>Lophotrochozoa</taxon>
        <taxon>Mollusca</taxon>
        <taxon>Cephalopoda</taxon>
        <taxon>Coleoidea</taxon>
        <taxon>Decapodiformes</taxon>
        <taxon>Sepiida</taxon>
        <taxon>Sepiina</taxon>
        <taxon>Sepiidae</taxon>
        <taxon>Acanthosepion</taxon>
    </lineage>
</organism>
<keyword evidence="6" id="KW-1185">Reference proteome</keyword>
<feature type="compositionally biased region" description="Acidic residues" evidence="3">
    <location>
        <begin position="598"/>
        <end position="608"/>
    </location>
</feature>
<feature type="compositionally biased region" description="Basic and acidic residues" evidence="3">
    <location>
        <begin position="447"/>
        <end position="457"/>
    </location>
</feature>
<dbReference type="SUPFAM" id="SSF63748">
    <property type="entry name" value="Tudor/PWWP/MBT"/>
    <property type="match status" value="1"/>
</dbReference>
<dbReference type="InterPro" id="IPR000313">
    <property type="entry name" value="PWWP_dom"/>
</dbReference>
<evidence type="ECO:0000259" key="4">
    <source>
        <dbReference type="PROSITE" id="PS50812"/>
    </source>
</evidence>
<accession>A0A812C215</accession>
<dbReference type="PANTHER" id="PTHR16112:SF22">
    <property type="entry name" value="PWWP DOMAIN-CONTAINING 2B"/>
    <property type="match status" value="1"/>
</dbReference>
<feature type="compositionally biased region" description="Polar residues" evidence="3">
    <location>
        <begin position="622"/>
        <end position="640"/>
    </location>
</feature>
<comment type="caution">
    <text evidence="5">The sequence shown here is derived from an EMBL/GenBank/DDBJ whole genome shotgun (WGS) entry which is preliminary data.</text>
</comment>
<feature type="compositionally biased region" description="Pro residues" evidence="3">
    <location>
        <begin position="190"/>
        <end position="206"/>
    </location>
</feature>
<dbReference type="OrthoDB" id="5964980at2759"/>
<dbReference type="GO" id="GO:0010369">
    <property type="term" value="C:chromocenter"/>
    <property type="evidence" value="ECO:0007669"/>
    <property type="project" value="TreeGrafter"/>
</dbReference>
<dbReference type="Gene3D" id="2.30.30.140">
    <property type="match status" value="1"/>
</dbReference>
<feature type="compositionally biased region" description="Polar residues" evidence="3">
    <location>
        <begin position="213"/>
        <end position="238"/>
    </location>
</feature>
<feature type="compositionally biased region" description="Low complexity" evidence="3">
    <location>
        <begin position="431"/>
        <end position="446"/>
    </location>
</feature>
<feature type="region of interest" description="Disordered" evidence="3">
    <location>
        <begin position="146"/>
        <end position="479"/>
    </location>
</feature>
<feature type="compositionally biased region" description="Polar residues" evidence="3">
    <location>
        <begin position="668"/>
        <end position="685"/>
    </location>
</feature>
<proteinExistence type="predicted"/>
<dbReference type="FunFam" id="2.30.30.140:FF:000036">
    <property type="entry name" value="PWWP domain-containing protein 2A"/>
    <property type="match status" value="1"/>
</dbReference>
<reference evidence="5" key="1">
    <citation type="submission" date="2021-01" db="EMBL/GenBank/DDBJ databases">
        <authorList>
            <person name="Li R."/>
            <person name="Bekaert M."/>
        </authorList>
    </citation>
    <scope>NUCLEOTIDE SEQUENCE</scope>
    <source>
        <strain evidence="5">Farmed</strain>
    </source>
</reference>
<dbReference type="GO" id="GO:0003682">
    <property type="term" value="F:chromatin binding"/>
    <property type="evidence" value="ECO:0007669"/>
    <property type="project" value="TreeGrafter"/>
</dbReference>
<evidence type="ECO:0000256" key="2">
    <source>
        <dbReference type="ARBA" id="ARBA00023163"/>
    </source>
</evidence>
<feature type="compositionally biased region" description="Basic residues" evidence="3">
    <location>
        <begin position="535"/>
        <end position="549"/>
    </location>
</feature>
<name>A0A812C215_ACAPH</name>
<dbReference type="CDD" id="cd20140">
    <property type="entry name" value="PWWP_PWWP2"/>
    <property type="match status" value="1"/>
</dbReference>
<dbReference type="Pfam" id="PF00855">
    <property type="entry name" value="PWWP"/>
    <property type="match status" value="1"/>
</dbReference>
<evidence type="ECO:0000313" key="6">
    <source>
        <dbReference type="Proteomes" id="UP000597762"/>
    </source>
</evidence>
<feature type="compositionally biased region" description="Pro residues" evidence="3">
    <location>
        <begin position="322"/>
        <end position="386"/>
    </location>
</feature>
<dbReference type="EMBL" id="CAHIKZ030001038">
    <property type="protein sequence ID" value="CAE1250289.1"/>
    <property type="molecule type" value="Genomic_DNA"/>
</dbReference>
<feature type="compositionally biased region" description="Pro residues" evidence="3">
    <location>
        <begin position="395"/>
        <end position="425"/>
    </location>
</feature>